<dbReference type="InterPro" id="IPR010982">
    <property type="entry name" value="Lambda_DNA-bd_dom_sf"/>
</dbReference>
<organism evidence="1 2">
    <name type="scientific">Mycolicibacterium gadium</name>
    <name type="common">Mycobacterium gadium</name>
    <dbReference type="NCBI Taxonomy" id="1794"/>
    <lineage>
        <taxon>Bacteria</taxon>
        <taxon>Bacillati</taxon>
        <taxon>Actinomycetota</taxon>
        <taxon>Actinomycetes</taxon>
        <taxon>Mycobacteriales</taxon>
        <taxon>Mycobacteriaceae</taxon>
        <taxon>Mycolicibacterium</taxon>
    </lineage>
</organism>
<dbReference type="KEGG" id="mgad:MGAD_02010"/>
<evidence type="ECO:0000313" key="2">
    <source>
        <dbReference type="Proteomes" id="UP000466187"/>
    </source>
</evidence>
<sequence>MVAQDSLAQVIGRNARAIRLSGGFTLEQVAIATRNRGLRWSESRVADLEAGRVAANIATLVAVSLAFTDLDSRGVTLHDLISHERPIEMNENLIVTSEQLGQLLAGDVVDVQFGPRPYEMDPNFFHVKPEFQAKYDAWSETDKRAAKTLRISKPLLREVAMSLWNTSFATERDRRAGRGANAQQRGRISRQMFDEIREALETGNYDEYDKP</sequence>
<dbReference type="AlphaFoldDB" id="A0A7I7WE91"/>
<dbReference type="EMBL" id="AP022608">
    <property type="protein sequence ID" value="BBZ15866.1"/>
    <property type="molecule type" value="Genomic_DNA"/>
</dbReference>
<accession>A0A7I7WE91</accession>
<protein>
    <submittedName>
        <fullName evidence="1">Uncharacterized protein</fullName>
    </submittedName>
</protein>
<gene>
    <name evidence="1" type="ORF">MGAD_02010</name>
</gene>
<proteinExistence type="predicted"/>
<dbReference type="Gene3D" id="1.10.260.40">
    <property type="entry name" value="lambda repressor-like DNA-binding domains"/>
    <property type="match status" value="1"/>
</dbReference>
<dbReference type="RefSeq" id="WP_163684207.1">
    <property type="nucleotide sequence ID" value="NZ_AP022608.1"/>
</dbReference>
<reference evidence="1 2" key="1">
    <citation type="journal article" date="2019" name="Emerg. Microbes Infect.">
        <title>Comprehensive subspecies identification of 175 nontuberculous mycobacteria species based on 7547 genomic profiles.</title>
        <authorList>
            <person name="Matsumoto Y."/>
            <person name="Kinjo T."/>
            <person name="Motooka D."/>
            <person name="Nabeya D."/>
            <person name="Jung N."/>
            <person name="Uechi K."/>
            <person name="Horii T."/>
            <person name="Iida T."/>
            <person name="Fujita J."/>
            <person name="Nakamura S."/>
        </authorList>
    </citation>
    <scope>NUCLEOTIDE SEQUENCE [LARGE SCALE GENOMIC DNA]</scope>
    <source>
        <strain evidence="1 2">JCM 12688</strain>
    </source>
</reference>
<name>A0A7I7WE91_MYCGU</name>
<dbReference type="Proteomes" id="UP000466187">
    <property type="component" value="Chromosome"/>
</dbReference>
<evidence type="ECO:0000313" key="1">
    <source>
        <dbReference type="EMBL" id="BBZ15866.1"/>
    </source>
</evidence>
<dbReference type="GO" id="GO:0003677">
    <property type="term" value="F:DNA binding"/>
    <property type="evidence" value="ECO:0007669"/>
    <property type="project" value="InterPro"/>
</dbReference>